<evidence type="ECO:0000313" key="2">
    <source>
        <dbReference type="EMBL" id="MFC2967604.1"/>
    </source>
</evidence>
<comment type="caution">
    <text evidence="2">The sequence shown here is derived from an EMBL/GenBank/DDBJ whole genome shotgun (WGS) entry which is preliminary data.</text>
</comment>
<dbReference type="CDD" id="cd20301">
    <property type="entry name" value="cupin_ChrR"/>
    <property type="match status" value="1"/>
</dbReference>
<sequence>MSSVTHHIPEDILQAYVSGALPHGFAVVVAAHLSLCDACRATAEAQEAAAGAALETLETVAPSADLRARTLALLDAPPAETGVPVPAPSGIYPGAVMAELKNRPPRWRSLGAGIRQDILSAGPEGSVRLLYIPGGKAVPDHGHNGLEMTLVLQGSFHDHTGRFGRGDVQVVESDIEHTPMADDGPPCICLAATDAPLRFNALVPRLLQRVFRI</sequence>
<reference evidence="3" key="1">
    <citation type="journal article" date="2019" name="Int. J. Syst. Evol. Microbiol.">
        <title>The Global Catalogue of Microorganisms (GCM) 10K type strain sequencing project: providing services to taxonomists for standard genome sequencing and annotation.</title>
        <authorList>
            <consortium name="The Broad Institute Genomics Platform"/>
            <consortium name="The Broad Institute Genome Sequencing Center for Infectious Disease"/>
            <person name="Wu L."/>
            <person name="Ma J."/>
        </authorList>
    </citation>
    <scope>NUCLEOTIDE SEQUENCE [LARGE SCALE GENOMIC DNA]</scope>
    <source>
        <strain evidence="3">KCTC 62192</strain>
    </source>
</reference>
<dbReference type="SUPFAM" id="SSF51182">
    <property type="entry name" value="RmlC-like cupins"/>
    <property type="match status" value="1"/>
</dbReference>
<dbReference type="InterPro" id="IPR011051">
    <property type="entry name" value="RmlC_Cupin_sf"/>
</dbReference>
<dbReference type="InterPro" id="IPR025979">
    <property type="entry name" value="ChrR-like_cupin_dom"/>
</dbReference>
<keyword evidence="3" id="KW-1185">Reference proteome</keyword>
<dbReference type="InterPro" id="IPR012807">
    <property type="entry name" value="Anti-sigma_ChrR"/>
</dbReference>
<organism evidence="2 3">
    <name type="scientific">Acidimangrovimonas pyrenivorans</name>
    <dbReference type="NCBI Taxonomy" id="2030798"/>
    <lineage>
        <taxon>Bacteria</taxon>
        <taxon>Pseudomonadati</taxon>
        <taxon>Pseudomonadota</taxon>
        <taxon>Alphaproteobacteria</taxon>
        <taxon>Rhodobacterales</taxon>
        <taxon>Paracoccaceae</taxon>
        <taxon>Acidimangrovimonas</taxon>
    </lineage>
</organism>
<dbReference type="InterPro" id="IPR014710">
    <property type="entry name" value="RmlC-like_jellyroll"/>
</dbReference>
<dbReference type="InterPro" id="IPR041916">
    <property type="entry name" value="Anti_sigma_zinc_sf"/>
</dbReference>
<evidence type="ECO:0000313" key="3">
    <source>
        <dbReference type="Proteomes" id="UP001595443"/>
    </source>
</evidence>
<dbReference type="NCBIfam" id="TIGR02451">
    <property type="entry name" value="anti_sig_ChrR"/>
    <property type="match status" value="1"/>
</dbReference>
<proteinExistence type="predicted"/>
<protein>
    <submittedName>
        <fullName evidence="2">ChrR family anti-sigma-E factor</fullName>
    </submittedName>
</protein>
<accession>A0ABV7AE31</accession>
<feature type="domain" description="ChrR-like cupin" evidence="1">
    <location>
        <begin position="106"/>
        <end position="191"/>
    </location>
</feature>
<dbReference type="Pfam" id="PF12973">
    <property type="entry name" value="Cupin_7"/>
    <property type="match status" value="1"/>
</dbReference>
<dbReference type="Gene3D" id="2.60.120.10">
    <property type="entry name" value="Jelly Rolls"/>
    <property type="match status" value="1"/>
</dbReference>
<dbReference type="Proteomes" id="UP001595443">
    <property type="component" value="Unassembled WGS sequence"/>
</dbReference>
<name>A0ABV7AE31_9RHOB</name>
<dbReference type="RefSeq" id="WP_377832255.1">
    <property type="nucleotide sequence ID" value="NZ_JBHRSK010000004.1"/>
</dbReference>
<evidence type="ECO:0000259" key="1">
    <source>
        <dbReference type="Pfam" id="PF12973"/>
    </source>
</evidence>
<dbReference type="EMBL" id="JBHRSK010000004">
    <property type="protein sequence ID" value="MFC2967604.1"/>
    <property type="molecule type" value="Genomic_DNA"/>
</dbReference>
<gene>
    <name evidence="2" type="ORF">ACFOES_05825</name>
</gene>
<dbReference type="Gene3D" id="1.10.10.1320">
    <property type="entry name" value="Anti-sigma factor, zinc-finger domain"/>
    <property type="match status" value="1"/>
</dbReference>